<evidence type="ECO:0000256" key="1">
    <source>
        <dbReference type="SAM" id="Phobius"/>
    </source>
</evidence>
<feature type="chain" id="PRO_5034094343" evidence="2">
    <location>
        <begin position="17"/>
        <end position="154"/>
    </location>
</feature>
<keyword evidence="1" id="KW-0472">Membrane</keyword>
<organism evidence="3 4">
    <name type="scientific">Mycena indigotica</name>
    <dbReference type="NCBI Taxonomy" id="2126181"/>
    <lineage>
        <taxon>Eukaryota</taxon>
        <taxon>Fungi</taxon>
        <taxon>Dikarya</taxon>
        <taxon>Basidiomycota</taxon>
        <taxon>Agaricomycotina</taxon>
        <taxon>Agaricomycetes</taxon>
        <taxon>Agaricomycetidae</taxon>
        <taxon>Agaricales</taxon>
        <taxon>Marasmiineae</taxon>
        <taxon>Mycenaceae</taxon>
        <taxon>Mycena</taxon>
    </lineage>
</organism>
<dbReference type="Proteomes" id="UP000636479">
    <property type="component" value="Unassembled WGS sequence"/>
</dbReference>
<dbReference type="OrthoDB" id="3248740at2759"/>
<evidence type="ECO:0000256" key="2">
    <source>
        <dbReference type="SAM" id="SignalP"/>
    </source>
</evidence>
<dbReference type="AlphaFoldDB" id="A0A8H6S045"/>
<name>A0A8H6S045_9AGAR</name>
<dbReference type="RefSeq" id="XP_037213514.1">
    <property type="nucleotide sequence ID" value="XM_037369958.1"/>
</dbReference>
<keyword evidence="1" id="KW-1133">Transmembrane helix</keyword>
<accession>A0A8H6S045</accession>
<keyword evidence="1" id="KW-0812">Transmembrane</keyword>
<protein>
    <submittedName>
        <fullName evidence="3">Uncharacterized protein</fullName>
    </submittedName>
</protein>
<evidence type="ECO:0000313" key="4">
    <source>
        <dbReference type="Proteomes" id="UP000636479"/>
    </source>
</evidence>
<comment type="caution">
    <text evidence="3">The sequence shown here is derived from an EMBL/GenBank/DDBJ whole genome shotgun (WGS) entry which is preliminary data.</text>
</comment>
<evidence type="ECO:0000313" key="3">
    <source>
        <dbReference type="EMBL" id="KAF7289785.1"/>
    </source>
</evidence>
<dbReference type="EMBL" id="JACAZF010000016">
    <property type="protein sequence ID" value="KAF7289785.1"/>
    <property type="molecule type" value="Genomic_DNA"/>
</dbReference>
<keyword evidence="2" id="KW-0732">Signal</keyword>
<reference evidence="3" key="1">
    <citation type="submission" date="2020-05" db="EMBL/GenBank/DDBJ databases">
        <title>Mycena genomes resolve the evolution of fungal bioluminescence.</title>
        <authorList>
            <person name="Tsai I.J."/>
        </authorList>
    </citation>
    <scope>NUCLEOTIDE SEQUENCE</scope>
    <source>
        <strain evidence="3">171206Taipei</strain>
    </source>
</reference>
<sequence>MAVLTLLFMLAMILWAMDLTSFIWEAKFVLIKHPESALEDKLDAAYNFQNKVVLWQTAIYDWMAWIGDAIIVHRVWMLKAYLKPWIIAVPGICLLGTLIATLMLTYCTATASGADIALGSFTHPPLCKNAHLITYILPALTTAAATILIGITAW</sequence>
<gene>
    <name evidence="3" type="ORF">MIND_01352700</name>
</gene>
<feature type="transmembrane region" description="Helical" evidence="1">
    <location>
        <begin position="85"/>
        <end position="112"/>
    </location>
</feature>
<dbReference type="GeneID" id="59352474"/>
<feature type="transmembrane region" description="Helical" evidence="1">
    <location>
        <begin position="53"/>
        <end position="73"/>
    </location>
</feature>
<feature type="transmembrane region" description="Helical" evidence="1">
    <location>
        <begin position="132"/>
        <end position="153"/>
    </location>
</feature>
<feature type="signal peptide" evidence="2">
    <location>
        <begin position="1"/>
        <end position="16"/>
    </location>
</feature>
<proteinExistence type="predicted"/>
<keyword evidence="4" id="KW-1185">Reference proteome</keyword>